<dbReference type="STRING" id="1841610.A6X21_13810"/>
<keyword evidence="3" id="KW-1185">Reference proteome</keyword>
<feature type="domain" description="DUF1570" evidence="1">
    <location>
        <begin position="127"/>
        <end position="213"/>
    </location>
</feature>
<name>A0A1C3E462_9PLAN</name>
<dbReference type="Pfam" id="PF07607">
    <property type="entry name" value="DUF1570"/>
    <property type="match status" value="1"/>
</dbReference>
<comment type="caution">
    <text evidence="2">The sequence shown here is derived from an EMBL/GenBank/DDBJ whole genome shotgun (WGS) entry which is preliminary data.</text>
</comment>
<dbReference type="InterPro" id="IPR011464">
    <property type="entry name" value="DUF1570"/>
</dbReference>
<protein>
    <recommendedName>
        <fullName evidence="1">DUF1570 domain-containing protein</fullName>
    </recommendedName>
</protein>
<sequence>MIRPHRLACYTCLVCWLAGLFPMVLRGDDWKSRHEAGNLSIFAEFALKDVQGLVDELAALQGEIEATLRLKANNQPIEIYLFASRGSYVNHVSVRVPNAVNRQALYVQGKDAGRIYAYRHRNMDIDVRHEATHAILHNCLPFVPLWLDEGFAEYFEVRQAERKSQNPHHSSIKWIRRFGGRPDLAALEKKRNLSEFDGGDYRDAWSVVHFMLHGPPAARKILDDYFETISDGGVPQPFSQAFPAQLGNWGSLYAQHFR</sequence>
<reference evidence="2 3" key="1">
    <citation type="submission" date="2016-05" db="EMBL/GenBank/DDBJ databases">
        <title>Genomic and physiological characterization of Planctopirus sp. isolated from fresh water lake.</title>
        <authorList>
            <person name="Subhash Y."/>
            <person name="Ramana C."/>
        </authorList>
    </citation>
    <scope>NUCLEOTIDE SEQUENCE [LARGE SCALE GENOMIC DNA]</scope>
    <source>
        <strain evidence="2 3">JC280</strain>
    </source>
</reference>
<dbReference type="Proteomes" id="UP000094828">
    <property type="component" value="Unassembled WGS sequence"/>
</dbReference>
<evidence type="ECO:0000313" key="3">
    <source>
        <dbReference type="Proteomes" id="UP000094828"/>
    </source>
</evidence>
<dbReference type="RefSeq" id="WP_068852925.1">
    <property type="nucleotide sequence ID" value="NZ_LYDR01000158.1"/>
</dbReference>
<evidence type="ECO:0000259" key="1">
    <source>
        <dbReference type="Pfam" id="PF07607"/>
    </source>
</evidence>
<dbReference type="EMBL" id="LYDR01000158">
    <property type="protein sequence ID" value="ODA27949.1"/>
    <property type="molecule type" value="Genomic_DNA"/>
</dbReference>
<dbReference type="AlphaFoldDB" id="A0A1C3E462"/>
<gene>
    <name evidence="2" type="ORF">A6X21_13810</name>
</gene>
<proteinExistence type="predicted"/>
<accession>A0A1C3E462</accession>
<organism evidence="2 3">
    <name type="scientific">Planctopirus hydrillae</name>
    <dbReference type="NCBI Taxonomy" id="1841610"/>
    <lineage>
        <taxon>Bacteria</taxon>
        <taxon>Pseudomonadati</taxon>
        <taxon>Planctomycetota</taxon>
        <taxon>Planctomycetia</taxon>
        <taxon>Planctomycetales</taxon>
        <taxon>Planctomycetaceae</taxon>
        <taxon>Planctopirus</taxon>
    </lineage>
</organism>
<evidence type="ECO:0000313" key="2">
    <source>
        <dbReference type="EMBL" id="ODA27949.1"/>
    </source>
</evidence>